<keyword evidence="2" id="KW-0732">Signal</keyword>
<evidence type="ECO:0000313" key="4">
    <source>
        <dbReference type="Proteomes" id="UP000794436"/>
    </source>
</evidence>
<feature type="compositionally biased region" description="Basic and acidic residues" evidence="1">
    <location>
        <begin position="372"/>
        <end position="382"/>
    </location>
</feature>
<keyword evidence="4" id="KW-1185">Reference proteome</keyword>
<dbReference type="OrthoDB" id="10684519at2759"/>
<feature type="signal peptide" evidence="2">
    <location>
        <begin position="1"/>
        <end position="19"/>
    </location>
</feature>
<dbReference type="EMBL" id="SPLM01000007">
    <property type="protein sequence ID" value="TMW66757.1"/>
    <property type="molecule type" value="Genomic_DNA"/>
</dbReference>
<reference evidence="3" key="1">
    <citation type="submission" date="2019-03" db="EMBL/GenBank/DDBJ databases">
        <title>Long read genome sequence of the mycoparasitic Pythium oligandrum ATCC 38472 isolated from sugarbeet rhizosphere.</title>
        <authorList>
            <person name="Gaulin E."/>
        </authorList>
    </citation>
    <scope>NUCLEOTIDE SEQUENCE</scope>
    <source>
        <strain evidence="3">ATCC 38472_TT</strain>
    </source>
</reference>
<organism evidence="3 4">
    <name type="scientific">Pythium oligandrum</name>
    <name type="common">Mycoparasitic fungus</name>
    <dbReference type="NCBI Taxonomy" id="41045"/>
    <lineage>
        <taxon>Eukaryota</taxon>
        <taxon>Sar</taxon>
        <taxon>Stramenopiles</taxon>
        <taxon>Oomycota</taxon>
        <taxon>Peronosporomycetes</taxon>
        <taxon>Pythiales</taxon>
        <taxon>Pythiaceae</taxon>
        <taxon>Pythium</taxon>
    </lineage>
</organism>
<accession>A0A8K1CNE1</accession>
<protein>
    <submittedName>
        <fullName evidence="3">Uncharacterized protein</fullName>
    </submittedName>
</protein>
<evidence type="ECO:0000256" key="2">
    <source>
        <dbReference type="SAM" id="SignalP"/>
    </source>
</evidence>
<sequence length="794" mass="86517">MRALCGNVALVMALSGVHASESTLVVPALLDIHPVVVSLDLRHSIVDQLAGFCSEHHVDPRRCHVLRGALRDVVELERAPPCRWISQDQGMASFMVVKSLFQTSTQSETAFSWLQDDAFNIASDLCGFLESNAASDATGVESCAASLGAAIDQSSRWINTLSLCAGEKQRGPISVQVHEAPIEHSGLILMTNPSTLTLSERISAVERLIASLSVPVAEGNLDVAAEDSAIPIDPAKESELENMEQPNPFVADEISKPEPEAASVTLDSHELPMVNSEAASTPEVVESVDLGEVLSDVQADVAVDEPPITITPIGPVLPMLDDSTDSSMIPDEIIIESVEKAHDQAAYEVQDDTEVPTAAHEQEAVVDAAPTSDDHHAQKVGEDETLETTLADLVTTPAEDEASELKIANLQEEAEEPPLFKEVLEDEEMGNFDQPAVTEESAALPQDSELEDASTHPEQQRETFDSQDVVNRADATAEHEAIVSGIDAGLVTNAEVGVPELETDVEDEVIQVDSLFDTLEAVTILTSLLLVFYLVLDTVAIALEHFRTAGYVQRSLKFASSGSKTALRALRGRMNVNDWVKQISMVIRHEDRHLAALKKLFTLHRRIQARSAVHQWQHKIEECPSEQALEPASAMPIADKPKQSIPRRPASLNVAAMCLRAGPLAPYMLKSANHRSDSQKALMLEQLLRDPAALASICDDITTADLIRTHRRRVAARRIQRLWRQWKSTRSSPSADLKLSKFIVIAASASAKKLDPEPSGFARILNVVKQSRKLRIKTQPKRPELLRRASASTA</sequence>
<proteinExistence type="predicted"/>
<name>A0A8K1CNE1_PYTOL</name>
<comment type="caution">
    <text evidence="3">The sequence shown here is derived from an EMBL/GenBank/DDBJ whole genome shotgun (WGS) entry which is preliminary data.</text>
</comment>
<evidence type="ECO:0000256" key="1">
    <source>
        <dbReference type="SAM" id="MobiDB-lite"/>
    </source>
</evidence>
<feature type="region of interest" description="Disordered" evidence="1">
    <location>
        <begin position="367"/>
        <end position="386"/>
    </location>
</feature>
<dbReference type="Proteomes" id="UP000794436">
    <property type="component" value="Unassembled WGS sequence"/>
</dbReference>
<evidence type="ECO:0000313" key="3">
    <source>
        <dbReference type="EMBL" id="TMW66757.1"/>
    </source>
</evidence>
<feature type="region of interest" description="Disordered" evidence="1">
    <location>
        <begin position="439"/>
        <end position="466"/>
    </location>
</feature>
<gene>
    <name evidence="3" type="ORF">Poli38472_014069</name>
</gene>
<feature type="chain" id="PRO_5035431871" evidence="2">
    <location>
        <begin position="20"/>
        <end position="794"/>
    </location>
</feature>
<feature type="compositionally biased region" description="Basic and acidic residues" evidence="1">
    <location>
        <begin position="453"/>
        <end position="464"/>
    </location>
</feature>
<dbReference type="AlphaFoldDB" id="A0A8K1CNE1"/>